<dbReference type="InterPro" id="IPR017850">
    <property type="entry name" value="Alkaline_phosphatase_core_sf"/>
</dbReference>
<comment type="similarity">
    <text evidence="1">Belongs to the sulfatase family.</text>
</comment>
<dbReference type="Proteomes" id="UP000182114">
    <property type="component" value="Unassembled WGS sequence"/>
</dbReference>
<dbReference type="GO" id="GO:0046872">
    <property type="term" value="F:metal ion binding"/>
    <property type="evidence" value="ECO:0007669"/>
    <property type="project" value="UniProtKB-KW"/>
</dbReference>
<feature type="signal peptide" evidence="5">
    <location>
        <begin position="1"/>
        <end position="26"/>
    </location>
</feature>
<keyword evidence="2" id="KW-0479">Metal-binding</keyword>
<dbReference type="EMBL" id="FNBD01000007">
    <property type="protein sequence ID" value="SDF11088.1"/>
    <property type="molecule type" value="Genomic_DNA"/>
</dbReference>
<protein>
    <submittedName>
        <fullName evidence="7">Arylsulfatase A</fullName>
    </submittedName>
</protein>
<sequence length="437" mass="48155">MKSLLSIFTYSVMALFIFSCSSKTTAEEITEEIADNGTEDDNPPNILLIIADDMGLDATPNYPIGSIKPNMPNLEGLMANGIKFNNVWVNPLCSPTRATMLTGKYGTQIGITRVAQTLVSSEHILQNDMSNYNTALIGKWHLSTDASQPTTMGIDYFAGILNGTVQDYYNWSLVENSNSATSTEYVTSKLTDLSIDWVNAQNDPWFLWLAYNAPHTPFHVPPSNLHSQGDLPIDQASIDANPLPYFLAALEAMDSEIGRLLGAMSAEVRDNTVIIFIGDNGSPNQVAQEYDRSRAKGSIYQGGINVPMVLSGQGITRTNIEENSIINATDLYNTILELSGNSTNSNTDSKSFKNVLTDSGVGSREYAFSEVSYDDDTLDYTVRSATYKYMLFRNGTEALYNLDLDPLEITNLLDNTLSEAEMEIYNELTSELQEIVN</sequence>
<keyword evidence="8" id="KW-1185">Reference proteome</keyword>
<accession>A0A1G7IES8</accession>
<keyword evidence="4" id="KW-0106">Calcium</keyword>
<evidence type="ECO:0000256" key="3">
    <source>
        <dbReference type="ARBA" id="ARBA00022801"/>
    </source>
</evidence>
<name>A0A1G7IES8_9FLAO</name>
<evidence type="ECO:0000313" key="8">
    <source>
        <dbReference type="Proteomes" id="UP000182114"/>
    </source>
</evidence>
<evidence type="ECO:0000259" key="6">
    <source>
        <dbReference type="Pfam" id="PF00884"/>
    </source>
</evidence>
<evidence type="ECO:0000256" key="1">
    <source>
        <dbReference type="ARBA" id="ARBA00008779"/>
    </source>
</evidence>
<dbReference type="SUPFAM" id="SSF53649">
    <property type="entry name" value="Alkaline phosphatase-like"/>
    <property type="match status" value="1"/>
</dbReference>
<dbReference type="PANTHER" id="PTHR42693:SF33">
    <property type="entry name" value="ARYLSULFATASE"/>
    <property type="match status" value="1"/>
</dbReference>
<feature type="chain" id="PRO_5010274176" evidence="5">
    <location>
        <begin position="27"/>
        <end position="437"/>
    </location>
</feature>
<keyword evidence="3" id="KW-0378">Hydrolase</keyword>
<dbReference type="GO" id="GO:0004065">
    <property type="term" value="F:arylsulfatase activity"/>
    <property type="evidence" value="ECO:0007669"/>
    <property type="project" value="TreeGrafter"/>
</dbReference>
<dbReference type="Gene3D" id="3.30.1120.10">
    <property type="match status" value="1"/>
</dbReference>
<feature type="domain" description="Sulfatase N-terminal" evidence="6">
    <location>
        <begin position="44"/>
        <end position="340"/>
    </location>
</feature>
<gene>
    <name evidence="7" type="ORF">SAMN04487992_107199</name>
</gene>
<dbReference type="PROSITE" id="PS51257">
    <property type="entry name" value="PROKAR_LIPOPROTEIN"/>
    <property type="match status" value="1"/>
</dbReference>
<dbReference type="RefSeq" id="WP_074538696.1">
    <property type="nucleotide sequence ID" value="NZ_FNBD01000007.1"/>
</dbReference>
<evidence type="ECO:0000256" key="5">
    <source>
        <dbReference type="SAM" id="SignalP"/>
    </source>
</evidence>
<reference evidence="8" key="1">
    <citation type="submission" date="2016-10" db="EMBL/GenBank/DDBJ databases">
        <authorList>
            <person name="Varghese N."/>
            <person name="Submissions S."/>
        </authorList>
    </citation>
    <scope>NUCLEOTIDE SEQUENCE [LARGE SCALE GENOMIC DNA]</scope>
    <source>
        <strain evidence="8">DSM 24729</strain>
    </source>
</reference>
<evidence type="ECO:0000313" key="7">
    <source>
        <dbReference type="EMBL" id="SDF11088.1"/>
    </source>
</evidence>
<dbReference type="PROSITE" id="PS00523">
    <property type="entry name" value="SULFATASE_1"/>
    <property type="match status" value="1"/>
</dbReference>
<evidence type="ECO:0000256" key="4">
    <source>
        <dbReference type="ARBA" id="ARBA00022837"/>
    </source>
</evidence>
<dbReference type="InterPro" id="IPR000917">
    <property type="entry name" value="Sulfatase_N"/>
</dbReference>
<dbReference type="Gene3D" id="3.40.720.10">
    <property type="entry name" value="Alkaline Phosphatase, subunit A"/>
    <property type="match status" value="1"/>
</dbReference>
<dbReference type="PANTHER" id="PTHR42693">
    <property type="entry name" value="ARYLSULFATASE FAMILY MEMBER"/>
    <property type="match status" value="1"/>
</dbReference>
<evidence type="ECO:0000256" key="2">
    <source>
        <dbReference type="ARBA" id="ARBA00022723"/>
    </source>
</evidence>
<proteinExistence type="inferred from homology"/>
<dbReference type="Pfam" id="PF00884">
    <property type="entry name" value="Sulfatase"/>
    <property type="match status" value="1"/>
</dbReference>
<organism evidence="7 8">
    <name type="scientific">Cellulophaga baltica</name>
    <dbReference type="NCBI Taxonomy" id="76594"/>
    <lineage>
        <taxon>Bacteria</taxon>
        <taxon>Pseudomonadati</taxon>
        <taxon>Bacteroidota</taxon>
        <taxon>Flavobacteriia</taxon>
        <taxon>Flavobacteriales</taxon>
        <taxon>Flavobacteriaceae</taxon>
        <taxon>Cellulophaga</taxon>
    </lineage>
</organism>
<keyword evidence="5" id="KW-0732">Signal</keyword>
<dbReference type="InterPro" id="IPR050738">
    <property type="entry name" value="Sulfatase"/>
</dbReference>
<dbReference type="AlphaFoldDB" id="A0A1G7IES8"/>
<dbReference type="InterPro" id="IPR024607">
    <property type="entry name" value="Sulfatase_CS"/>
</dbReference>